<evidence type="ECO:0000313" key="2">
    <source>
        <dbReference type="EMBL" id="SDZ43531.1"/>
    </source>
</evidence>
<feature type="domain" description="PucR C-terminal helix-turn-helix" evidence="1">
    <location>
        <begin position="337"/>
        <end position="392"/>
    </location>
</feature>
<dbReference type="EMBL" id="FNPZ01000004">
    <property type="protein sequence ID" value="SDZ43531.1"/>
    <property type="molecule type" value="Genomic_DNA"/>
</dbReference>
<protein>
    <submittedName>
        <fullName evidence="2">DNA-binding transcriptional regulator, PucR family</fullName>
    </submittedName>
</protein>
<dbReference type="PANTHER" id="PTHR33744:SF17">
    <property type="entry name" value="CONSERVED PROTEIN"/>
    <property type="match status" value="1"/>
</dbReference>
<dbReference type="InterPro" id="IPR051448">
    <property type="entry name" value="CdaR-like_regulators"/>
</dbReference>
<dbReference type="InterPro" id="IPR042070">
    <property type="entry name" value="PucR_C-HTH_sf"/>
</dbReference>
<keyword evidence="3" id="KW-1185">Reference proteome</keyword>
<dbReference type="AlphaFoldDB" id="A0A1H3T127"/>
<organism evidence="2 3">
    <name type="scientific">Herbiconiux ginsengi</name>
    <dbReference type="NCBI Taxonomy" id="381665"/>
    <lineage>
        <taxon>Bacteria</taxon>
        <taxon>Bacillati</taxon>
        <taxon>Actinomycetota</taxon>
        <taxon>Actinomycetes</taxon>
        <taxon>Micrococcales</taxon>
        <taxon>Microbacteriaceae</taxon>
        <taxon>Herbiconiux</taxon>
    </lineage>
</organism>
<dbReference type="InterPro" id="IPR025736">
    <property type="entry name" value="PucR_C-HTH_dom"/>
</dbReference>
<dbReference type="Proteomes" id="UP000198891">
    <property type="component" value="Unassembled WGS sequence"/>
</dbReference>
<dbReference type="GO" id="GO:0003677">
    <property type="term" value="F:DNA binding"/>
    <property type="evidence" value="ECO:0007669"/>
    <property type="project" value="UniProtKB-KW"/>
</dbReference>
<sequence length="403" mass="44544">MPDRDTFDRHTRSTVGDMDIQDIVDELALSLDRSVLVNDLNHRPIAASAQGDVIDAVRADSLLQRRTTPEGRALVERLQIMHARQPVAVDMSELDALDRLAIPIRDQAGPLCILWLITGSLPPLTTTHYAAIDAAVFLLREAVSRRLPPDDSSARTAVFSRLLSADGAVARRAFNDAVTNLWVERGAGTLVLAVALDPTSSPIERVAFARQLDARRTQGIFYLGEREATELFAVRALDAAPVVEQIQSEAASRSLTVRAIGTARHDRRHDDLRTAVDQSVAAAETLQRLPRSQRIADISELGSWLMLSSIPADRSQMALFSPAAHALCVEGDELQRTTVEAYLDVGSQVKEACEKLHIHRTTLYYRLENMPPIVRDSLSDGFARSTLHLCLKLMRLWETRGLV</sequence>
<dbReference type="STRING" id="381665.SAMN05216554_3862"/>
<evidence type="ECO:0000313" key="3">
    <source>
        <dbReference type="Proteomes" id="UP000198891"/>
    </source>
</evidence>
<dbReference type="Gene3D" id="1.10.10.2840">
    <property type="entry name" value="PucR C-terminal helix-turn-helix domain"/>
    <property type="match status" value="1"/>
</dbReference>
<reference evidence="2 3" key="1">
    <citation type="submission" date="2016-10" db="EMBL/GenBank/DDBJ databases">
        <authorList>
            <person name="de Groot N.N."/>
        </authorList>
    </citation>
    <scope>NUCLEOTIDE SEQUENCE [LARGE SCALE GENOMIC DNA]</scope>
    <source>
        <strain evidence="2 3">CGMCC 4.3491</strain>
    </source>
</reference>
<proteinExistence type="predicted"/>
<dbReference type="PANTHER" id="PTHR33744">
    <property type="entry name" value="CARBOHYDRATE DIACID REGULATOR"/>
    <property type="match status" value="1"/>
</dbReference>
<name>A0A1H3T127_9MICO</name>
<evidence type="ECO:0000259" key="1">
    <source>
        <dbReference type="Pfam" id="PF13556"/>
    </source>
</evidence>
<gene>
    <name evidence="2" type="ORF">SAMN05216554_3862</name>
</gene>
<dbReference type="Pfam" id="PF13556">
    <property type="entry name" value="HTH_30"/>
    <property type="match status" value="1"/>
</dbReference>
<accession>A0A1H3T127</accession>
<keyword evidence="2" id="KW-0238">DNA-binding</keyword>